<keyword evidence="1" id="KW-1133">Transmembrane helix</keyword>
<name>A0A8S1L6B1_9CILI</name>
<evidence type="ECO:0000313" key="3">
    <source>
        <dbReference type="Proteomes" id="UP000692954"/>
    </source>
</evidence>
<keyword evidence="1" id="KW-0812">Transmembrane</keyword>
<reference evidence="2" key="1">
    <citation type="submission" date="2021-01" db="EMBL/GenBank/DDBJ databases">
        <authorList>
            <consortium name="Genoscope - CEA"/>
            <person name="William W."/>
        </authorList>
    </citation>
    <scope>NUCLEOTIDE SEQUENCE</scope>
</reference>
<keyword evidence="1" id="KW-0472">Membrane</keyword>
<gene>
    <name evidence="2" type="ORF">PSON_ATCC_30995.1.T0120079</name>
</gene>
<dbReference type="AlphaFoldDB" id="A0A8S1L6B1"/>
<organism evidence="2 3">
    <name type="scientific">Paramecium sonneborni</name>
    <dbReference type="NCBI Taxonomy" id="65129"/>
    <lineage>
        <taxon>Eukaryota</taxon>
        <taxon>Sar</taxon>
        <taxon>Alveolata</taxon>
        <taxon>Ciliophora</taxon>
        <taxon>Intramacronucleata</taxon>
        <taxon>Oligohymenophorea</taxon>
        <taxon>Peniculida</taxon>
        <taxon>Parameciidae</taxon>
        <taxon>Paramecium</taxon>
    </lineage>
</organism>
<feature type="transmembrane region" description="Helical" evidence="1">
    <location>
        <begin position="392"/>
        <end position="414"/>
    </location>
</feature>
<keyword evidence="3" id="KW-1185">Reference proteome</keyword>
<accession>A0A8S1L6B1</accession>
<feature type="transmembrane region" description="Helical" evidence="1">
    <location>
        <begin position="24"/>
        <end position="50"/>
    </location>
</feature>
<comment type="caution">
    <text evidence="2">The sequence shown here is derived from an EMBL/GenBank/DDBJ whole genome shotgun (WGS) entry which is preliminary data.</text>
</comment>
<proteinExistence type="predicted"/>
<dbReference type="OrthoDB" id="304928at2759"/>
<dbReference type="Proteomes" id="UP000692954">
    <property type="component" value="Unassembled WGS sequence"/>
</dbReference>
<protein>
    <recommendedName>
        <fullName evidence="4">Transmembrane protein</fullName>
    </recommendedName>
</protein>
<evidence type="ECO:0000313" key="2">
    <source>
        <dbReference type="EMBL" id="CAD8058194.1"/>
    </source>
</evidence>
<dbReference type="EMBL" id="CAJJDN010000012">
    <property type="protein sequence ID" value="CAD8058194.1"/>
    <property type="molecule type" value="Genomic_DNA"/>
</dbReference>
<sequence length="515" mass="60760">MILNKLRKQKFRYINKNWRIKNQILMIQVVCSLFVFIILATSIIVAQLIVQRCIEESSEKIFIKQTLQQLNSAWLLKSNLEYLIKSASQQIQIVKLLNIFTQKTEISIVKPSQCLNKPNTNDSYCYQSSYCFGLFGDQYEISHIEQLSYVFAITSTLTSFRIAMDNTQALYYSHANQAQFYTISQGFYFKPGFYPHQRPWYIYHLNSIHNGFDNDLIVYGQPYKIYYPEGIRIAITSNLINVNSTFEGVVAKDIDFNQTLNYKLVDQETTLIVINNQGQVIFSKLYDQQNQSIHQIFDETYTGFNYTDFEQIMNYHYHKNYSNTCNMIVEQDNVLCRYNSKLLDYCIIQTKQITNTPYILLLFKNTKNINMIQQQQFNFITNEQKQITQQNIIMYLLLTLAVLLFAYLMSNIMLKQLNLLISYTKNSIYDNWVVNLSLKAFMKQKYLLQSKDITNLYFSVIGLLHNLRPSKKNKQCQLEEDKLFPRSIKTKKFQQIKELINQIKEENLYPVISSN</sequence>
<evidence type="ECO:0000256" key="1">
    <source>
        <dbReference type="SAM" id="Phobius"/>
    </source>
</evidence>
<evidence type="ECO:0008006" key="4">
    <source>
        <dbReference type="Google" id="ProtNLM"/>
    </source>
</evidence>